<dbReference type="InterPro" id="IPR007890">
    <property type="entry name" value="CHASE2"/>
</dbReference>
<feature type="transmembrane region" description="Helical" evidence="1">
    <location>
        <begin position="339"/>
        <end position="360"/>
    </location>
</feature>
<name>A0ABR4YLF8_9BACT</name>
<reference evidence="3 4" key="1">
    <citation type="submission" date="2014-09" db="EMBL/GenBank/DDBJ databases">
        <title>Alistipes sp. 627, sp. nov., a novel member of the family Rikenellaceae isolated from human faeces.</title>
        <authorList>
            <person name="Shkoporov A.N."/>
            <person name="Chaplin A.V."/>
            <person name="Motuzova O.V."/>
            <person name="Kafarskaia L.I."/>
            <person name="Khokhlova E.V."/>
            <person name="Efimov B.A."/>
        </authorList>
    </citation>
    <scope>NUCLEOTIDE SEQUENCE [LARGE SCALE GENOMIC DNA]</scope>
    <source>
        <strain evidence="3 4">627</strain>
    </source>
</reference>
<sequence>MVPVRFHIHTSRLLRSLAGTCISLALCFLLYTVLDVNVLDHLAPQDDEADVINYFYSIENRGPDTEAYSCFYDDRIVLFDLEGEKSRAAIAEAIERIDACAPAAILLDVIFPAAATTDTAEDRRLRNAVTEARNLYAACRLTDGETERSFFVTDGNISEGLVNRLTYFRPAETEQGDTIPYLPYLATGTTGTPDPYRTVNYFDKEFFTTGISQPLFPDDIRGRFVLVGDLKDLRDTHDMPFRIGGTHRVPGTVLLAHTLSTILHDTWVVKLAPVWGAAAAFVLTFLFTYFCYAVRESRRLHPRWANFIESAARILLIVLLMLVGYCLFSKYGVVLNLVYTMFALALTGFAADIVELAGWVRGKHRTRKRSGRTKKNATDETDNP</sequence>
<evidence type="ECO:0000313" key="4">
    <source>
        <dbReference type="Proteomes" id="UP000030889"/>
    </source>
</evidence>
<feature type="domain" description="CHASE2" evidence="2">
    <location>
        <begin position="44"/>
        <end position="291"/>
    </location>
</feature>
<keyword evidence="1" id="KW-1133">Transmembrane helix</keyword>
<dbReference type="Proteomes" id="UP000030889">
    <property type="component" value="Unassembled WGS sequence"/>
</dbReference>
<accession>A0ABR4YLF8</accession>
<evidence type="ECO:0000256" key="1">
    <source>
        <dbReference type="SAM" id="Phobius"/>
    </source>
</evidence>
<proteinExistence type="predicted"/>
<keyword evidence="1" id="KW-0472">Membrane</keyword>
<comment type="caution">
    <text evidence="3">The sequence shown here is derived from an EMBL/GenBank/DDBJ whole genome shotgun (WGS) entry which is preliminary data.</text>
</comment>
<dbReference type="SMART" id="SM01080">
    <property type="entry name" value="CHASE2"/>
    <property type="match status" value="1"/>
</dbReference>
<feature type="transmembrane region" description="Helical" evidence="1">
    <location>
        <begin position="314"/>
        <end position="333"/>
    </location>
</feature>
<evidence type="ECO:0000313" key="3">
    <source>
        <dbReference type="EMBL" id="KHE42481.1"/>
    </source>
</evidence>
<keyword evidence="4" id="KW-1185">Reference proteome</keyword>
<protein>
    <recommendedName>
        <fullName evidence="2">CHASE2 domain-containing protein</fullName>
    </recommendedName>
</protein>
<dbReference type="EMBL" id="JRGF01000004">
    <property type="protein sequence ID" value="KHE42481.1"/>
    <property type="molecule type" value="Genomic_DNA"/>
</dbReference>
<dbReference type="RefSeq" id="WP_035472576.1">
    <property type="nucleotide sequence ID" value="NZ_JRGF01000004.1"/>
</dbReference>
<feature type="transmembrane region" description="Helical" evidence="1">
    <location>
        <begin position="12"/>
        <end position="34"/>
    </location>
</feature>
<gene>
    <name evidence="3" type="ORF">LG35_04455</name>
</gene>
<evidence type="ECO:0000259" key="2">
    <source>
        <dbReference type="SMART" id="SM01080"/>
    </source>
</evidence>
<dbReference type="Pfam" id="PF05226">
    <property type="entry name" value="CHASE2"/>
    <property type="match status" value="1"/>
</dbReference>
<organism evidence="3 4">
    <name type="scientific">Alistipes inops</name>
    <dbReference type="NCBI Taxonomy" id="1501391"/>
    <lineage>
        <taxon>Bacteria</taxon>
        <taxon>Pseudomonadati</taxon>
        <taxon>Bacteroidota</taxon>
        <taxon>Bacteroidia</taxon>
        <taxon>Bacteroidales</taxon>
        <taxon>Rikenellaceae</taxon>
        <taxon>Alistipes</taxon>
    </lineage>
</organism>
<keyword evidence="1" id="KW-0812">Transmembrane</keyword>
<feature type="transmembrane region" description="Helical" evidence="1">
    <location>
        <begin position="274"/>
        <end position="294"/>
    </location>
</feature>